<evidence type="ECO:0000313" key="4">
    <source>
        <dbReference type="Proteomes" id="UP000674179"/>
    </source>
</evidence>
<dbReference type="KEGG" id="lenr:94173558"/>
<feature type="compositionally biased region" description="Basic and acidic residues" evidence="1">
    <location>
        <begin position="1398"/>
        <end position="1414"/>
    </location>
</feature>
<proteinExistence type="predicted"/>
<feature type="compositionally biased region" description="Low complexity" evidence="1">
    <location>
        <begin position="126"/>
        <end position="140"/>
    </location>
</feature>
<feature type="signal peptide" evidence="2">
    <location>
        <begin position="1"/>
        <end position="21"/>
    </location>
</feature>
<feature type="chain" id="PRO_5032669617" description="Membrane-associated protein" evidence="2">
    <location>
        <begin position="22"/>
        <end position="1477"/>
    </location>
</feature>
<reference evidence="3 4" key="1">
    <citation type="submission" date="2021-02" db="EMBL/GenBank/DDBJ databases">
        <title>Leishmania (Mundinia) enrietti genome sequencing and assembly.</title>
        <authorList>
            <person name="Almutairi H."/>
            <person name="Gatherer D."/>
        </authorList>
    </citation>
    <scope>NUCLEOTIDE SEQUENCE [LARGE SCALE GENOMIC DNA]</scope>
    <source>
        <strain evidence="3">CUR178</strain>
    </source>
</reference>
<evidence type="ECO:0008006" key="5">
    <source>
        <dbReference type="Google" id="ProtNLM"/>
    </source>
</evidence>
<protein>
    <recommendedName>
        <fullName evidence="5">Membrane-associated protein</fullName>
    </recommendedName>
</protein>
<feature type="region of interest" description="Disordered" evidence="1">
    <location>
        <begin position="126"/>
        <end position="155"/>
    </location>
</feature>
<dbReference type="GeneID" id="94173558"/>
<dbReference type="OrthoDB" id="271480at2759"/>
<evidence type="ECO:0000256" key="2">
    <source>
        <dbReference type="SAM" id="SignalP"/>
    </source>
</evidence>
<evidence type="ECO:0000256" key="1">
    <source>
        <dbReference type="SAM" id="MobiDB-lite"/>
    </source>
</evidence>
<keyword evidence="2" id="KW-0732">Signal</keyword>
<sequence>MILRALIALTVLCFLLARCEAALSAPFGRCEPGTSGYIIRVPSENDRGAQYLSENGITFAILPGMVTDSFVKWDNGELAAWTPSNFQAPSGPPSRLILRKTGAWAAVPLTVVWNHLCIDDAETTTTTTQMPNTTTTTVAPTAPPQPSSSSFQSASSASSSAGLLTTTLAPYPTTTAAPQPPVPAVLSVMQMAKSVVFAAAPTVDVMDFTSNVVCLPATATLLQDIRALRAANTVIAVRFGVGGPVSALATDPRTISVGFQVPYELYNVSKVALHELSLVTLSSTDALAVDSQLRITPLMIALQQMPVGVMLLYESILEGTDILATVRFAGAGTFLPYTTDVSHIFTSALSFSMVNNGAVGSRCRASTSPIPYFITRFDLRFLVPYSYAKRVHAGRKSVCATYNGKSIVVAPLAIQGIAATATAATFPAAAAIPIRLQGGTTTRIASGAYAAFASASPDCASEGAMFSLLPVNSFSSSSDSSTEQGALLLASSDIPAGSYVCMRRTSADTKFAVTHRGKPVTVGAKSMPSPAGSTASVLTIFNGSCGALSLLEFVRPPASADDVVAYLSAVAIISEPYRVLRFVAVRAGATVADKKVSCSRSRQEATRDAVNGLMQFSFPLYLQHTFGVLCADEEYVRIDYTVNESTNWLISMAGARDFASRTIVLSSGPEYDAVPLSVRSSHFASLGSGTAVRFSPDGSCAVGYTVRIQPYDTQQYIAIPTALVGVYTVCVGLYNETGTSMFASTGSQVELASYVRGRQQWIHDTGIESAEWTPCGSAATCGLPTTQQYIQVCNGAVRSNVWPQRLEGAFLGSDSVAVLMAGNLYRTQAIVLLNDVYVPLAAAFVHCQRFSSLQLSTDGGATYGEAAVVLGNHPQVALSPSTDVSGVVVGLVPWDASCRGAHTATDVMVARTAAGVSVFDVSGLLFTKAEGYYAVCVRNGEAWAHVTKTYIKIVTGVVTVYSAEAISTGDTLTKQDIIRLYQTQTATWAVMGIFSPSVSVLLKLVWNDATCTMGAAYTAALRYISPSSANVTVEASLIAAPPAGTAAPKLYPCYAVSMASDTAAPMPFEEHRGRSIEVAPLTLSSLYYLPYFPLSASSPADTRILLTDPQDPPITRIALQVTSSQSDAPQCGAGATYTVVLTVETDDLGCRWVTVPAWVPQSLGGSGDTDVYVKMCGTASTSASPEFVAVDAYVVLSTNAAHLDGDTMSLRLTFLPLNRSVDLLDYKAAHDALAKYAAAELNVPEAVVLVTSLASNAFELFIDDALQTGAAPQSTMTPTQQLYHILAKGANLPLFVNSSDNAAAWFALAVVEGVRLMDQTSVDDYPAVTLPTSGSSGKSFNYSGLSIALFCVVVTPTAIGFVSFSVQQTIPTLSHSRFGKKAVVYLESGDSPPPRSPRPPEVREAEGGDKKDESGDIPLMNVPRAEDTAQSPLYDSDDNEVALEMRDVGSSPPVINTTFVLEHWRHISSRSSNADMS</sequence>
<name>A0A836KNQ9_LEIEN</name>
<feature type="region of interest" description="Disordered" evidence="1">
    <location>
        <begin position="1386"/>
        <end position="1449"/>
    </location>
</feature>
<dbReference type="RefSeq" id="XP_067693643.1">
    <property type="nucleotide sequence ID" value="XM_067838048.1"/>
</dbReference>
<accession>A0A836KNQ9</accession>
<gene>
    <name evidence="3" type="ORF">CUR178_06378</name>
</gene>
<dbReference type="Proteomes" id="UP000674179">
    <property type="component" value="Chromosome 19"/>
</dbReference>
<dbReference type="EMBL" id="JAFHKP010000019">
    <property type="protein sequence ID" value="KAG5481146.1"/>
    <property type="molecule type" value="Genomic_DNA"/>
</dbReference>
<organism evidence="3 4">
    <name type="scientific">Leishmania enriettii</name>
    <dbReference type="NCBI Taxonomy" id="5663"/>
    <lineage>
        <taxon>Eukaryota</taxon>
        <taxon>Discoba</taxon>
        <taxon>Euglenozoa</taxon>
        <taxon>Kinetoplastea</taxon>
        <taxon>Metakinetoplastina</taxon>
        <taxon>Trypanosomatida</taxon>
        <taxon>Trypanosomatidae</taxon>
        <taxon>Leishmaniinae</taxon>
        <taxon>Leishmania</taxon>
    </lineage>
</organism>
<comment type="caution">
    <text evidence="3">The sequence shown here is derived from an EMBL/GenBank/DDBJ whole genome shotgun (WGS) entry which is preliminary data.</text>
</comment>
<keyword evidence="4" id="KW-1185">Reference proteome</keyword>
<evidence type="ECO:0000313" key="3">
    <source>
        <dbReference type="EMBL" id="KAG5481146.1"/>
    </source>
</evidence>